<dbReference type="EMBL" id="BDGG01000001">
    <property type="protein sequence ID" value="GAU89247.1"/>
    <property type="molecule type" value="Genomic_DNA"/>
</dbReference>
<evidence type="ECO:0000313" key="1">
    <source>
        <dbReference type="EMBL" id="GAU89247.1"/>
    </source>
</evidence>
<dbReference type="Proteomes" id="UP000186922">
    <property type="component" value="Unassembled WGS sequence"/>
</dbReference>
<gene>
    <name evidence="1" type="primary">RvY_01819-1</name>
    <name evidence="1" type="synonym">RvY_01819.1</name>
    <name evidence="1" type="ORF">RvY_01819</name>
</gene>
<keyword evidence="2" id="KW-1185">Reference proteome</keyword>
<comment type="caution">
    <text evidence="1">The sequence shown here is derived from an EMBL/GenBank/DDBJ whole genome shotgun (WGS) entry which is preliminary data.</text>
</comment>
<sequence length="161" mass="18507">MLKTLIKGTSTVNFYNYVDFLKHISGLVLCIQTYWTSRSTKLEVRYRPLKKIFSMSSRLACRRSISWKSLSLKPICSMDSEADFESTPNDRLTNLLQVEQNLLPMRCLYPESRIRKWHQTRLLILPTKNVLLVTGPMSLPRSVVAWAVCRTSLGKLPVLAS</sequence>
<name>A0A1D1UPQ6_RAMVA</name>
<accession>A0A1D1UPQ6</accession>
<reference evidence="1 2" key="1">
    <citation type="journal article" date="2016" name="Nat. Commun.">
        <title>Extremotolerant tardigrade genome and improved radiotolerance of human cultured cells by tardigrade-unique protein.</title>
        <authorList>
            <person name="Hashimoto T."/>
            <person name="Horikawa D.D."/>
            <person name="Saito Y."/>
            <person name="Kuwahara H."/>
            <person name="Kozuka-Hata H."/>
            <person name="Shin-I T."/>
            <person name="Minakuchi Y."/>
            <person name="Ohishi K."/>
            <person name="Motoyama A."/>
            <person name="Aizu T."/>
            <person name="Enomoto A."/>
            <person name="Kondo K."/>
            <person name="Tanaka S."/>
            <person name="Hara Y."/>
            <person name="Koshikawa S."/>
            <person name="Sagara H."/>
            <person name="Miura T."/>
            <person name="Yokobori S."/>
            <person name="Miyagawa K."/>
            <person name="Suzuki Y."/>
            <person name="Kubo T."/>
            <person name="Oyama M."/>
            <person name="Kohara Y."/>
            <person name="Fujiyama A."/>
            <person name="Arakawa K."/>
            <person name="Katayama T."/>
            <person name="Toyoda A."/>
            <person name="Kunieda T."/>
        </authorList>
    </citation>
    <scope>NUCLEOTIDE SEQUENCE [LARGE SCALE GENOMIC DNA]</scope>
    <source>
        <strain evidence="1 2">YOKOZUNA-1</strain>
    </source>
</reference>
<proteinExistence type="predicted"/>
<organism evidence="1 2">
    <name type="scientific">Ramazzottius varieornatus</name>
    <name type="common">Water bear</name>
    <name type="synonym">Tardigrade</name>
    <dbReference type="NCBI Taxonomy" id="947166"/>
    <lineage>
        <taxon>Eukaryota</taxon>
        <taxon>Metazoa</taxon>
        <taxon>Ecdysozoa</taxon>
        <taxon>Tardigrada</taxon>
        <taxon>Eutardigrada</taxon>
        <taxon>Parachela</taxon>
        <taxon>Hypsibioidea</taxon>
        <taxon>Ramazzottiidae</taxon>
        <taxon>Ramazzottius</taxon>
    </lineage>
</organism>
<evidence type="ECO:0000313" key="2">
    <source>
        <dbReference type="Proteomes" id="UP000186922"/>
    </source>
</evidence>
<protein>
    <submittedName>
        <fullName evidence="1">Uncharacterized protein</fullName>
    </submittedName>
</protein>
<dbReference type="AlphaFoldDB" id="A0A1D1UPQ6"/>